<protein>
    <submittedName>
        <fullName evidence="2">Uncharacterized protein</fullName>
    </submittedName>
</protein>
<evidence type="ECO:0000313" key="3">
    <source>
        <dbReference type="Proteomes" id="UP001207116"/>
    </source>
</evidence>
<proteinExistence type="predicted"/>
<feature type="coiled-coil region" evidence="1">
    <location>
        <begin position="108"/>
        <end position="138"/>
    </location>
</feature>
<sequence>MHKRPFHNGILFILLLGVILMFSECGVSKKRKYQREYRRLWKEIIQSQAWKDALRSSRTFTYIDSELRYIAVGPSDLKMALLPDSERTREVFEQSYNGWVKQAYFRIIAEAEEADAGIRAEYERLQEVRKDRDSLNKREFREKLLLAKRRYQAHKQMLEGLKSWKAFDEYGSDDLEFFSAENKDLVYELFRTGQKETTIVAYLMYKLADLYHQED</sequence>
<dbReference type="Proteomes" id="UP001207116">
    <property type="component" value="Unassembled WGS sequence"/>
</dbReference>
<accession>A0AAE3MJS6</accession>
<evidence type="ECO:0000256" key="1">
    <source>
        <dbReference type="SAM" id="Coils"/>
    </source>
</evidence>
<dbReference type="RefSeq" id="WP_266010477.1">
    <property type="nucleotide sequence ID" value="NZ_JAPFQP010000001.1"/>
</dbReference>
<reference evidence="2" key="1">
    <citation type="submission" date="2022-11" db="EMBL/GenBank/DDBJ databases">
        <title>The characterization of three novel Bacteroidetes species and genomic analysis of their roles in tidal elemental geochemical cycles.</title>
        <authorList>
            <person name="Ma K.-J."/>
        </authorList>
    </citation>
    <scope>NUCLEOTIDE SEQUENCE</scope>
    <source>
        <strain evidence="2">M415</strain>
    </source>
</reference>
<organism evidence="2 3">
    <name type="scientific">Lentiprolixibacter aurantiacus</name>
    <dbReference type="NCBI Taxonomy" id="2993939"/>
    <lineage>
        <taxon>Bacteria</taxon>
        <taxon>Pseudomonadati</taxon>
        <taxon>Bacteroidota</taxon>
        <taxon>Flavobacteriia</taxon>
        <taxon>Flavobacteriales</taxon>
        <taxon>Flavobacteriaceae</taxon>
        <taxon>Lentiprolixibacter</taxon>
    </lineage>
</organism>
<dbReference type="EMBL" id="JAPFQP010000001">
    <property type="protein sequence ID" value="MCX2718417.1"/>
    <property type="molecule type" value="Genomic_DNA"/>
</dbReference>
<dbReference type="AlphaFoldDB" id="A0AAE3MJS6"/>
<comment type="caution">
    <text evidence="2">The sequence shown here is derived from an EMBL/GenBank/DDBJ whole genome shotgun (WGS) entry which is preliminary data.</text>
</comment>
<gene>
    <name evidence="2" type="ORF">OO016_02270</name>
</gene>
<evidence type="ECO:0000313" key="2">
    <source>
        <dbReference type="EMBL" id="MCX2718417.1"/>
    </source>
</evidence>
<keyword evidence="1" id="KW-0175">Coiled coil</keyword>
<keyword evidence="3" id="KW-1185">Reference proteome</keyword>
<name>A0AAE3MJS6_9FLAO</name>